<dbReference type="GO" id="GO:0005634">
    <property type="term" value="C:nucleus"/>
    <property type="evidence" value="ECO:0007669"/>
    <property type="project" value="TreeGrafter"/>
</dbReference>
<dbReference type="Gene3D" id="3.30.40.10">
    <property type="entry name" value="Zinc/RING finger domain, C3HC4 (zinc finger)"/>
    <property type="match status" value="1"/>
</dbReference>
<proteinExistence type="predicted"/>
<dbReference type="SMART" id="SM00184">
    <property type="entry name" value="RING"/>
    <property type="match status" value="1"/>
</dbReference>
<dbReference type="SUPFAM" id="SSF53300">
    <property type="entry name" value="vWA-like"/>
    <property type="match status" value="1"/>
</dbReference>
<evidence type="ECO:0000313" key="6">
    <source>
        <dbReference type="Proteomes" id="UP000019132"/>
    </source>
</evidence>
<dbReference type="CDD" id="cd16520">
    <property type="entry name" value="RING-HC_MIBs-like"/>
    <property type="match status" value="1"/>
</dbReference>
<dbReference type="InterPro" id="IPR052079">
    <property type="entry name" value="E3_ligase/Copine_domain"/>
</dbReference>
<dbReference type="InterPro" id="IPR002035">
    <property type="entry name" value="VWF_A"/>
</dbReference>
<dbReference type="SUPFAM" id="SSF57850">
    <property type="entry name" value="RING/U-box"/>
    <property type="match status" value="1"/>
</dbReference>
<dbReference type="PANTHER" id="PTHR45751">
    <property type="entry name" value="COPINE FAMILY PROTEIN 1"/>
    <property type="match status" value="1"/>
</dbReference>
<dbReference type="Pfam" id="PF13920">
    <property type="entry name" value="zf-C3HC4_3"/>
    <property type="match status" value="1"/>
</dbReference>
<sequence>MGNSSSSGAKHRRHSSASYQQRQRVVTTTTQSGPRPIGRGSTHTEMIPDQFTSIEQVTAALRRNGLESCNLIVGIDFTKSNEWSGKRTFGGRSLHSTDDPDALNPYENVIETIGKTLRDFDEDNVIPVFGFGDEMTGDHSVFTLSPDQVAKPGFALEEIRKRYRDVVPNVVMAGPTSFAPIINEAVSIVNRTGEYHILVIIADGQVTRSVDIPAHAVSKNEKETIDAITYASNFPLSIVMVGVGDGPWDSMIYFDNYLVHRKFDNFQFVEFHKIISQHGSAQVRATQFALHALMEVPVQYQIIKQLGYLSRDNFSRGAYMYAQDMPNVVVYPCPLPVQPAYVTQYGVYQPVANHDLFAAAAATAVDTQPPPSYQTAVASAPSAPSGPDEGYGSDTAVHAIENAVPVATTVVPPAAQRPSLQHRASAAELELNRLQEELLCAICEDRRKDTVFQCGHETCKLCADTLTHCPICRAQIQVRIKRFG</sequence>
<keyword evidence="1" id="KW-0863">Zinc-finger</keyword>
<dbReference type="Proteomes" id="UP000019132">
    <property type="component" value="Unassembled WGS sequence"/>
</dbReference>
<reference evidence="5" key="3">
    <citation type="submission" date="2015-02" db="UniProtKB">
        <authorList>
            <consortium name="EnsemblProtists"/>
        </authorList>
    </citation>
    <scope>IDENTIFICATION</scope>
    <source>
        <strain evidence="5">DAOM BR144</strain>
    </source>
</reference>
<dbReference type="Pfam" id="PF07002">
    <property type="entry name" value="Copine"/>
    <property type="match status" value="1"/>
</dbReference>
<dbReference type="InParanoid" id="K3X6C2"/>
<evidence type="ECO:0000256" key="1">
    <source>
        <dbReference type="PROSITE-ProRule" id="PRU00175"/>
    </source>
</evidence>
<dbReference type="STRING" id="431595.K3X6C2"/>
<evidence type="ECO:0000256" key="3">
    <source>
        <dbReference type="SAM" id="MobiDB-lite"/>
    </source>
</evidence>
<dbReference type="InterPro" id="IPR036465">
    <property type="entry name" value="vWFA_dom_sf"/>
</dbReference>
<dbReference type="InterPro" id="IPR013083">
    <property type="entry name" value="Znf_RING/FYVE/PHD"/>
</dbReference>
<dbReference type="GO" id="GO:0016567">
    <property type="term" value="P:protein ubiquitination"/>
    <property type="evidence" value="ECO:0007669"/>
    <property type="project" value="TreeGrafter"/>
</dbReference>
<feature type="region of interest" description="Disordered" evidence="3">
    <location>
        <begin position="370"/>
        <end position="392"/>
    </location>
</feature>
<reference evidence="6" key="2">
    <citation type="submission" date="2010-04" db="EMBL/GenBank/DDBJ databases">
        <authorList>
            <person name="Buell R."/>
            <person name="Hamilton J."/>
            <person name="Hostetler J."/>
        </authorList>
    </citation>
    <scope>NUCLEOTIDE SEQUENCE [LARGE SCALE GENOMIC DNA]</scope>
    <source>
        <strain evidence="6">DAOM:BR144</strain>
    </source>
</reference>
<protein>
    <recommendedName>
        <fullName evidence="4">RING-type domain-containing protein</fullName>
    </recommendedName>
</protein>
<dbReference type="SMART" id="SM00327">
    <property type="entry name" value="VWA"/>
    <property type="match status" value="1"/>
</dbReference>
<feature type="compositionally biased region" description="Low complexity" evidence="3">
    <location>
        <begin position="20"/>
        <end position="31"/>
    </location>
</feature>
<dbReference type="eggNOG" id="KOG1327">
    <property type="taxonomic scope" value="Eukaryota"/>
</dbReference>
<name>K3X6C2_GLOUD</name>
<dbReference type="InterPro" id="IPR010734">
    <property type="entry name" value="Copine_C"/>
</dbReference>
<feature type="coiled-coil region" evidence="2">
    <location>
        <begin position="417"/>
        <end position="444"/>
    </location>
</feature>
<feature type="domain" description="RING-type" evidence="4">
    <location>
        <begin position="440"/>
        <end position="473"/>
    </location>
</feature>
<keyword evidence="6" id="KW-1185">Reference proteome</keyword>
<dbReference type="HOGENOM" id="CLU_035766_1_0_1"/>
<dbReference type="InterPro" id="IPR001841">
    <property type="entry name" value="Znf_RING"/>
</dbReference>
<dbReference type="EnsemblProtists" id="PYU1_T012771">
    <property type="protein sequence ID" value="PYU1_T012771"/>
    <property type="gene ID" value="PYU1_G012745"/>
</dbReference>
<dbReference type="GO" id="GO:0004842">
    <property type="term" value="F:ubiquitin-protein transferase activity"/>
    <property type="evidence" value="ECO:0007669"/>
    <property type="project" value="TreeGrafter"/>
</dbReference>
<keyword evidence="1" id="KW-0862">Zinc</keyword>
<accession>K3X6C2</accession>
<reference evidence="6" key="1">
    <citation type="journal article" date="2010" name="Genome Biol.">
        <title>Genome sequence of the necrotrophic plant pathogen Pythium ultimum reveals original pathogenicity mechanisms and effector repertoire.</title>
        <authorList>
            <person name="Levesque C.A."/>
            <person name="Brouwer H."/>
            <person name="Cano L."/>
            <person name="Hamilton J.P."/>
            <person name="Holt C."/>
            <person name="Huitema E."/>
            <person name="Raffaele S."/>
            <person name="Robideau G.P."/>
            <person name="Thines M."/>
            <person name="Win J."/>
            <person name="Zerillo M.M."/>
            <person name="Beakes G.W."/>
            <person name="Boore J.L."/>
            <person name="Busam D."/>
            <person name="Dumas B."/>
            <person name="Ferriera S."/>
            <person name="Fuerstenberg S.I."/>
            <person name="Gachon C.M."/>
            <person name="Gaulin E."/>
            <person name="Govers F."/>
            <person name="Grenville-Briggs L."/>
            <person name="Horner N."/>
            <person name="Hostetler J."/>
            <person name="Jiang R.H."/>
            <person name="Johnson J."/>
            <person name="Krajaejun T."/>
            <person name="Lin H."/>
            <person name="Meijer H.J."/>
            <person name="Moore B."/>
            <person name="Morris P."/>
            <person name="Phuntmart V."/>
            <person name="Puiu D."/>
            <person name="Shetty J."/>
            <person name="Stajich J.E."/>
            <person name="Tripathy S."/>
            <person name="Wawra S."/>
            <person name="van West P."/>
            <person name="Whitty B.R."/>
            <person name="Coutinho P.M."/>
            <person name="Henrissat B."/>
            <person name="Martin F."/>
            <person name="Thomas P.D."/>
            <person name="Tyler B.M."/>
            <person name="De Vries R.P."/>
            <person name="Kamoun S."/>
            <person name="Yandell M."/>
            <person name="Tisserat N."/>
            <person name="Buell C.R."/>
        </authorList>
    </citation>
    <scope>NUCLEOTIDE SEQUENCE</scope>
    <source>
        <strain evidence="6">DAOM:BR144</strain>
    </source>
</reference>
<evidence type="ECO:0000313" key="5">
    <source>
        <dbReference type="EnsemblProtists" id="PYU1_T012771"/>
    </source>
</evidence>
<organism evidence="5 6">
    <name type="scientific">Globisporangium ultimum (strain ATCC 200006 / CBS 805.95 / DAOM BR144)</name>
    <name type="common">Pythium ultimum</name>
    <dbReference type="NCBI Taxonomy" id="431595"/>
    <lineage>
        <taxon>Eukaryota</taxon>
        <taxon>Sar</taxon>
        <taxon>Stramenopiles</taxon>
        <taxon>Oomycota</taxon>
        <taxon>Peronosporomycetes</taxon>
        <taxon>Pythiales</taxon>
        <taxon>Pythiaceae</taxon>
        <taxon>Globisporangium</taxon>
    </lineage>
</organism>
<dbReference type="VEuPathDB" id="FungiDB:PYU1_G012745"/>
<keyword evidence="1" id="KW-0479">Metal-binding</keyword>
<dbReference type="PROSITE" id="PS50089">
    <property type="entry name" value="ZF_RING_2"/>
    <property type="match status" value="1"/>
</dbReference>
<evidence type="ECO:0000256" key="2">
    <source>
        <dbReference type="SAM" id="Coils"/>
    </source>
</evidence>
<evidence type="ECO:0000259" key="4">
    <source>
        <dbReference type="PROSITE" id="PS50089"/>
    </source>
</evidence>
<dbReference type="OMA" id="HIGEEQN"/>
<feature type="compositionally biased region" description="Low complexity" evidence="3">
    <location>
        <begin position="378"/>
        <end position="387"/>
    </location>
</feature>
<dbReference type="AlphaFoldDB" id="K3X6C2"/>
<keyword evidence="2" id="KW-0175">Coiled coil</keyword>
<feature type="region of interest" description="Disordered" evidence="3">
    <location>
        <begin position="1"/>
        <end position="47"/>
    </location>
</feature>
<dbReference type="EMBL" id="GL376588">
    <property type="status" value="NOT_ANNOTATED_CDS"/>
    <property type="molecule type" value="Genomic_DNA"/>
</dbReference>
<dbReference type="GO" id="GO:0008270">
    <property type="term" value="F:zinc ion binding"/>
    <property type="evidence" value="ECO:0007669"/>
    <property type="project" value="UniProtKB-KW"/>
</dbReference>
<dbReference type="PANTHER" id="PTHR45751:SF11">
    <property type="entry name" value="COPINE FAMILY PROTEIN 2"/>
    <property type="match status" value="1"/>
</dbReference>